<name>A0A369J3X4_HYPMA</name>
<sequence length="83" mass="9056">MTKRTNNTFNWTIPPISKLHLDFLHGPGNVIAALLKNAQRPLGEPISDLDRTYSDTPAPLLPAGTRTVEHAVLAPYRLALGSL</sequence>
<organism evidence="1 2">
    <name type="scientific">Hypsizygus marmoreus</name>
    <name type="common">White beech mushroom</name>
    <name type="synonym">Agaricus marmoreus</name>
    <dbReference type="NCBI Taxonomy" id="39966"/>
    <lineage>
        <taxon>Eukaryota</taxon>
        <taxon>Fungi</taxon>
        <taxon>Dikarya</taxon>
        <taxon>Basidiomycota</taxon>
        <taxon>Agaricomycotina</taxon>
        <taxon>Agaricomycetes</taxon>
        <taxon>Agaricomycetidae</taxon>
        <taxon>Agaricales</taxon>
        <taxon>Tricholomatineae</taxon>
        <taxon>Lyophyllaceae</taxon>
        <taxon>Hypsizygus</taxon>
    </lineage>
</organism>
<comment type="caution">
    <text evidence="1">The sequence shown here is derived from an EMBL/GenBank/DDBJ whole genome shotgun (WGS) entry which is preliminary data.</text>
</comment>
<accession>A0A369J3X4</accession>
<gene>
    <name evidence="1" type="ORF">Hypma_003397</name>
</gene>
<proteinExistence type="predicted"/>
<reference evidence="1" key="1">
    <citation type="submission" date="2018-04" db="EMBL/GenBank/DDBJ databases">
        <title>Whole genome sequencing of Hypsizygus marmoreus.</title>
        <authorList>
            <person name="Choi I.-G."/>
            <person name="Min B."/>
            <person name="Kim J.-G."/>
            <person name="Kim S."/>
            <person name="Oh Y.-L."/>
            <person name="Kong W.-S."/>
            <person name="Park H."/>
            <person name="Jeong J."/>
            <person name="Song E.-S."/>
        </authorList>
    </citation>
    <scope>NUCLEOTIDE SEQUENCE [LARGE SCALE GENOMIC DNA]</scope>
    <source>
        <strain evidence="1">51987-8</strain>
    </source>
</reference>
<dbReference type="InParanoid" id="A0A369J3X4"/>
<evidence type="ECO:0000313" key="1">
    <source>
        <dbReference type="EMBL" id="RDB16092.1"/>
    </source>
</evidence>
<dbReference type="AlphaFoldDB" id="A0A369J3X4"/>
<dbReference type="Proteomes" id="UP000076154">
    <property type="component" value="Unassembled WGS sequence"/>
</dbReference>
<keyword evidence="2" id="KW-1185">Reference proteome</keyword>
<dbReference type="EMBL" id="LUEZ02000134">
    <property type="protein sequence ID" value="RDB16092.1"/>
    <property type="molecule type" value="Genomic_DNA"/>
</dbReference>
<protein>
    <submittedName>
        <fullName evidence="1">Uncharacterized protein</fullName>
    </submittedName>
</protein>
<evidence type="ECO:0000313" key="2">
    <source>
        <dbReference type="Proteomes" id="UP000076154"/>
    </source>
</evidence>